<dbReference type="GO" id="GO:0003796">
    <property type="term" value="F:lysozyme activity"/>
    <property type="evidence" value="ECO:0007669"/>
    <property type="project" value="InterPro"/>
</dbReference>
<accession>A0A8A4TI36</accession>
<dbReference type="Gene3D" id="1.10.530.40">
    <property type="match status" value="1"/>
</dbReference>
<keyword evidence="4" id="KW-1185">Reference proteome</keyword>
<evidence type="ECO:0000313" key="4">
    <source>
        <dbReference type="Proteomes" id="UP000663929"/>
    </source>
</evidence>
<dbReference type="RefSeq" id="WP_237378473.1">
    <property type="nucleotide sequence ID" value="NZ_CP071793.1"/>
</dbReference>
<dbReference type="KEGG" id="scor:J3U87_24840"/>
<proteinExistence type="predicted"/>
<evidence type="ECO:0000256" key="1">
    <source>
        <dbReference type="ARBA" id="ARBA00022529"/>
    </source>
</evidence>
<dbReference type="GO" id="GO:0031640">
    <property type="term" value="P:killing of cells of another organism"/>
    <property type="evidence" value="ECO:0007669"/>
    <property type="project" value="UniProtKB-KW"/>
</dbReference>
<dbReference type="EMBL" id="CP071793">
    <property type="protein sequence ID" value="QTD48822.1"/>
    <property type="molecule type" value="Genomic_DNA"/>
</dbReference>
<keyword evidence="2" id="KW-0081">Bacteriolytic enzyme</keyword>
<keyword evidence="1" id="KW-0929">Antimicrobial</keyword>
<evidence type="ECO:0000313" key="3">
    <source>
        <dbReference type="EMBL" id="QTD48822.1"/>
    </source>
</evidence>
<protein>
    <recommendedName>
        <fullName evidence="5">Pesticin C-terminal domain-containing protein</fullName>
    </recommendedName>
</protein>
<dbReference type="CDD" id="cd16903">
    <property type="entry name" value="pesticin_lyz-like"/>
    <property type="match status" value="1"/>
</dbReference>
<dbReference type="InterPro" id="IPR023347">
    <property type="entry name" value="Lysozyme_dom_sf"/>
</dbReference>
<name>A0A8A4TI36_SULCO</name>
<organism evidence="3 4">
    <name type="scientific">Sulfidibacter corallicola</name>
    <dbReference type="NCBI Taxonomy" id="2818388"/>
    <lineage>
        <taxon>Bacteria</taxon>
        <taxon>Pseudomonadati</taxon>
        <taxon>Acidobacteriota</taxon>
        <taxon>Holophagae</taxon>
        <taxon>Acanthopleuribacterales</taxon>
        <taxon>Acanthopleuribacteraceae</taxon>
        <taxon>Sulfidibacter</taxon>
    </lineage>
</organism>
<reference evidence="3" key="1">
    <citation type="submission" date="2021-03" db="EMBL/GenBank/DDBJ databases">
        <title>Acanthopleuribacteraceae sp. M133.</title>
        <authorList>
            <person name="Wang G."/>
        </authorList>
    </citation>
    <scope>NUCLEOTIDE SEQUENCE</scope>
    <source>
        <strain evidence="3">M133</strain>
    </source>
</reference>
<dbReference type="AlphaFoldDB" id="A0A8A4TI36"/>
<evidence type="ECO:0008006" key="5">
    <source>
        <dbReference type="Google" id="ProtNLM"/>
    </source>
</evidence>
<evidence type="ECO:0000256" key="2">
    <source>
        <dbReference type="ARBA" id="ARBA00022638"/>
    </source>
</evidence>
<sequence>MAITRGLLTYEAEGMEGGPYHSRKLHVPSASSGLTIGRGYDMKEKQSSKIEGDLIEAKVPEPMAQTLARASGLAGQKAKDFIVGNQLEDFEISMESQEILFNLIYDELSKDVQRICNKPDCVAKYGPVDWTNLHPKIKDVLVDLRFRGDYTPKSRLLIQKIVSDNHLERFTASLTDQEAWRQVPPDRFQRRVDFLNN</sequence>
<dbReference type="GO" id="GO:0042742">
    <property type="term" value="P:defense response to bacterium"/>
    <property type="evidence" value="ECO:0007669"/>
    <property type="project" value="UniProtKB-KW"/>
</dbReference>
<dbReference type="Proteomes" id="UP000663929">
    <property type="component" value="Chromosome"/>
</dbReference>
<gene>
    <name evidence="3" type="ORF">J3U87_24840</name>
</gene>